<feature type="domain" description="Pseudouridine synthase I TruA alpha/beta" evidence="6">
    <location>
        <begin position="16"/>
        <end position="110"/>
    </location>
</feature>
<dbReference type="SUPFAM" id="SSF55120">
    <property type="entry name" value="Pseudouridine synthase"/>
    <property type="match status" value="1"/>
</dbReference>
<proteinExistence type="inferred from homology"/>
<dbReference type="Gene3D" id="3.30.70.660">
    <property type="entry name" value="Pseudouridine synthase I, catalytic domain, C-terminal subdomain"/>
    <property type="match status" value="1"/>
</dbReference>
<feature type="compositionally biased region" description="Low complexity" evidence="5">
    <location>
        <begin position="139"/>
        <end position="150"/>
    </location>
</feature>
<keyword evidence="2 4" id="KW-0819">tRNA processing</keyword>
<dbReference type="EC" id="5.4.99.12" evidence="4"/>
<dbReference type="GO" id="GO:0031119">
    <property type="term" value="P:tRNA pseudouridine synthesis"/>
    <property type="evidence" value="ECO:0007669"/>
    <property type="project" value="TreeGrafter"/>
</dbReference>
<dbReference type="InterPro" id="IPR001406">
    <property type="entry name" value="PsdUridine_synth_TruA"/>
</dbReference>
<dbReference type="EMBL" id="HBGS01017371">
    <property type="protein sequence ID" value="CAD9403101.1"/>
    <property type="molecule type" value="Transcribed_RNA"/>
</dbReference>
<dbReference type="GO" id="GO:0160147">
    <property type="term" value="F:tRNA pseudouridine(38-40) synthase activity"/>
    <property type="evidence" value="ECO:0007669"/>
    <property type="project" value="UniProtKB-EC"/>
</dbReference>
<reference evidence="7" key="1">
    <citation type="submission" date="2021-01" db="EMBL/GenBank/DDBJ databases">
        <authorList>
            <person name="Corre E."/>
            <person name="Pelletier E."/>
            <person name="Niang G."/>
            <person name="Scheremetjew M."/>
            <person name="Finn R."/>
            <person name="Kale V."/>
            <person name="Holt S."/>
            <person name="Cochrane G."/>
            <person name="Meng A."/>
            <person name="Brown T."/>
            <person name="Cohen L."/>
        </authorList>
    </citation>
    <scope>NUCLEOTIDE SEQUENCE</scope>
    <source>
        <strain evidence="7">CCMP1381</strain>
    </source>
</reference>
<comment type="similarity">
    <text evidence="1 4">Belongs to the tRNA pseudouridine synthase TruA family.</text>
</comment>
<dbReference type="InterPro" id="IPR020103">
    <property type="entry name" value="PsdUridine_synth_cat_dom_sf"/>
</dbReference>
<evidence type="ECO:0000313" key="7">
    <source>
        <dbReference type="EMBL" id="CAD9403101.1"/>
    </source>
</evidence>
<sequence>MKGAARILTSPGKTLDFSSFTNKIRHAETTDPLCCIDTIRITVSSEVVSLDIFGTRFLYNMCRIIVGTLIDVGRRRKSVADVESILMGKDRNLAGQGAPARGLTLMKIWYEGQDDQETAVRNPATAKRPKRSEDEDDPLPLYTDPLDVLQ</sequence>
<protein>
    <recommendedName>
        <fullName evidence="4">tRNA pseudouridine synthase</fullName>
        <ecNumber evidence="4">5.4.99.12</ecNumber>
    </recommendedName>
</protein>
<keyword evidence="3 4" id="KW-0413">Isomerase</keyword>
<evidence type="ECO:0000256" key="4">
    <source>
        <dbReference type="RuleBase" id="RU003792"/>
    </source>
</evidence>
<evidence type="ECO:0000259" key="6">
    <source>
        <dbReference type="Pfam" id="PF01416"/>
    </source>
</evidence>
<dbReference type="Pfam" id="PF01416">
    <property type="entry name" value="PseudoU_synth_1"/>
    <property type="match status" value="1"/>
</dbReference>
<gene>
    <name evidence="7" type="ORF">DSPE1174_LOCUS9136</name>
</gene>
<name>A0A7S2BR77_9STRA</name>
<accession>A0A7S2BR77</accession>
<dbReference type="InterPro" id="IPR020097">
    <property type="entry name" value="PsdUridine_synth_TruA_a/b_dom"/>
</dbReference>
<dbReference type="InterPro" id="IPR020095">
    <property type="entry name" value="PsdUridine_synth_TruA_C"/>
</dbReference>
<evidence type="ECO:0000256" key="3">
    <source>
        <dbReference type="ARBA" id="ARBA00023235"/>
    </source>
</evidence>
<dbReference type="GO" id="GO:0003723">
    <property type="term" value="F:RNA binding"/>
    <property type="evidence" value="ECO:0007669"/>
    <property type="project" value="InterPro"/>
</dbReference>
<dbReference type="PANTHER" id="PTHR11142">
    <property type="entry name" value="PSEUDOURIDYLATE SYNTHASE"/>
    <property type="match status" value="1"/>
</dbReference>
<dbReference type="AlphaFoldDB" id="A0A7S2BR77"/>
<evidence type="ECO:0000256" key="2">
    <source>
        <dbReference type="ARBA" id="ARBA00022694"/>
    </source>
</evidence>
<feature type="region of interest" description="Disordered" evidence="5">
    <location>
        <begin position="116"/>
        <end position="150"/>
    </location>
</feature>
<comment type="catalytic activity">
    <reaction evidence="4">
        <text>uridine(38/39/40) in tRNA = pseudouridine(38/39/40) in tRNA</text>
        <dbReference type="Rhea" id="RHEA:22376"/>
        <dbReference type="Rhea" id="RHEA-COMP:10085"/>
        <dbReference type="Rhea" id="RHEA-COMP:10087"/>
        <dbReference type="ChEBI" id="CHEBI:65314"/>
        <dbReference type="ChEBI" id="CHEBI:65315"/>
        <dbReference type="EC" id="5.4.99.12"/>
    </reaction>
</comment>
<evidence type="ECO:0000256" key="1">
    <source>
        <dbReference type="ARBA" id="ARBA00009375"/>
    </source>
</evidence>
<dbReference type="PANTHER" id="PTHR11142:SF0">
    <property type="entry name" value="TRNA PSEUDOURIDINE SYNTHASE-LIKE 1"/>
    <property type="match status" value="1"/>
</dbReference>
<organism evidence="7">
    <name type="scientific">Octactis speculum</name>
    <dbReference type="NCBI Taxonomy" id="3111310"/>
    <lineage>
        <taxon>Eukaryota</taxon>
        <taxon>Sar</taxon>
        <taxon>Stramenopiles</taxon>
        <taxon>Ochrophyta</taxon>
        <taxon>Dictyochophyceae</taxon>
        <taxon>Dictyochales</taxon>
        <taxon>Dictyochaceae</taxon>
        <taxon>Octactis</taxon>
    </lineage>
</organism>
<evidence type="ECO:0000256" key="5">
    <source>
        <dbReference type="SAM" id="MobiDB-lite"/>
    </source>
</evidence>